<evidence type="ECO:0008006" key="4">
    <source>
        <dbReference type="Google" id="ProtNLM"/>
    </source>
</evidence>
<evidence type="ECO:0000313" key="3">
    <source>
        <dbReference type="Proteomes" id="UP000294830"/>
    </source>
</evidence>
<accession>A0A4R2EX82</accession>
<name>A0A4R2EX82_9BACT</name>
<dbReference type="PROSITE" id="PS51257">
    <property type="entry name" value="PROKAR_LIPOPROTEIN"/>
    <property type="match status" value="1"/>
</dbReference>
<feature type="chain" id="PRO_5020805116" description="Outer membrane efflux protein" evidence="1">
    <location>
        <begin position="21"/>
        <end position="491"/>
    </location>
</feature>
<comment type="caution">
    <text evidence="2">The sequence shown here is derived from an EMBL/GenBank/DDBJ whole genome shotgun (WGS) entry which is preliminary data.</text>
</comment>
<reference evidence="2 3" key="1">
    <citation type="submission" date="2019-03" db="EMBL/GenBank/DDBJ databases">
        <title>Genomic Encyclopedia of Archaeal and Bacterial Type Strains, Phase II (KMG-II): from individual species to whole genera.</title>
        <authorList>
            <person name="Goeker M."/>
        </authorList>
    </citation>
    <scope>NUCLEOTIDE SEQUENCE [LARGE SCALE GENOMIC DNA]</scope>
    <source>
        <strain evidence="2 3">RL-C</strain>
    </source>
</reference>
<dbReference type="EMBL" id="SLWB01000001">
    <property type="protein sequence ID" value="TCN73316.1"/>
    <property type="molecule type" value="Genomic_DNA"/>
</dbReference>
<dbReference type="Proteomes" id="UP000294830">
    <property type="component" value="Unassembled WGS sequence"/>
</dbReference>
<evidence type="ECO:0000256" key="1">
    <source>
        <dbReference type="SAM" id="SignalP"/>
    </source>
</evidence>
<dbReference type="AlphaFoldDB" id="A0A4R2EX82"/>
<evidence type="ECO:0000313" key="2">
    <source>
        <dbReference type="EMBL" id="TCN73316.1"/>
    </source>
</evidence>
<sequence length="491" mass="54527">MKKIFLVIAAAIFLSGITTSCVDMPETKGVEEVYSARAEFIKAQAALKSAEVKLKEAQVATQNALTKQKEAAVRAQELVNARDQAYTDADKTYYNLQLAQMQAMSEQNLVQAQIALTNAQKEYQAALAQLEIAKVFIPEMYQDQLMRIVRRLDRISRNIVMNQSRLVGLNFTLNSYIAKDSVQVATLLKGEVTSAQRNLAMVTEVLNLAKEARTGDLETVKATVAAKIVEQNKAAEVAMSTAVGIALEARKMEEKVDSLDFERYEKSDYRVNVAIPEAVRADFDAYFAMSLAANSSNKLSADKATYSYIGTLGNLIAQLQAVLTEVGNRESANPSVPEWTTLKENVQAQIDSFTAVRTKLENLIKDLSIDARAKMSEAQTYANQYGLYYGNAERLDDLKDMLDNNINDINDYIAALEQDTVDAQVRYNEAVVKFEAFKKNGISDMFPSSQIKGIRDAIAELTQYIADQQVEFTMLEKQKNALVTVINNLGK</sequence>
<gene>
    <name evidence="2" type="ORF">CLV25_101541</name>
</gene>
<dbReference type="OrthoDB" id="1050778at2"/>
<protein>
    <recommendedName>
        <fullName evidence="4">Outer membrane efflux protein</fullName>
    </recommendedName>
</protein>
<dbReference type="RefSeq" id="WP_131838086.1">
    <property type="nucleotide sequence ID" value="NZ_SLWB01000001.1"/>
</dbReference>
<feature type="signal peptide" evidence="1">
    <location>
        <begin position="1"/>
        <end position="20"/>
    </location>
</feature>
<organism evidence="2 3">
    <name type="scientific">Acetobacteroides hydrogenigenes</name>
    <dbReference type="NCBI Taxonomy" id="979970"/>
    <lineage>
        <taxon>Bacteria</taxon>
        <taxon>Pseudomonadati</taxon>
        <taxon>Bacteroidota</taxon>
        <taxon>Bacteroidia</taxon>
        <taxon>Bacteroidales</taxon>
        <taxon>Rikenellaceae</taxon>
        <taxon>Acetobacteroides</taxon>
    </lineage>
</organism>
<keyword evidence="3" id="KW-1185">Reference proteome</keyword>
<proteinExistence type="predicted"/>
<keyword evidence="1" id="KW-0732">Signal</keyword>